<dbReference type="InterPro" id="IPR033985">
    <property type="entry name" value="SusD-like_N"/>
</dbReference>
<evidence type="ECO:0000256" key="4">
    <source>
        <dbReference type="ARBA" id="ARBA00023136"/>
    </source>
</evidence>
<dbReference type="Proteomes" id="UP000555103">
    <property type="component" value="Unassembled WGS sequence"/>
</dbReference>
<evidence type="ECO:0000256" key="2">
    <source>
        <dbReference type="ARBA" id="ARBA00006275"/>
    </source>
</evidence>
<proteinExistence type="inferred from homology"/>
<dbReference type="GO" id="GO:0009279">
    <property type="term" value="C:cell outer membrane"/>
    <property type="evidence" value="ECO:0007669"/>
    <property type="project" value="UniProtKB-SubCell"/>
</dbReference>
<evidence type="ECO:0000256" key="1">
    <source>
        <dbReference type="ARBA" id="ARBA00004442"/>
    </source>
</evidence>
<feature type="domain" description="SusD-like N-terminal" evidence="8">
    <location>
        <begin position="84"/>
        <end position="230"/>
    </location>
</feature>
<evidence type="ECO:0000259" key="8">
    <source>
        <dbReference type="Pfam" id="PF14322"/>
    </source>
</evidence>
<feature type="signal peptide" evidence="6">
    <location>
        <begin position="1"/>
        <end position="18"/>
    </location>
</feature>
<accession>A0A840CSH9</accession>
<dbReference type="SUPFAM" id="SSF48452">
    <property type="entry name" value="TPR-like"/>
    <property type="match status" value="1"/>
</dbReference>
<dbReference type="Gene3D" id="1.25.40.390">
    <property type="match status" value="1"/>
</dbReference>
<feature type="domain" description="RagB/SusD" evidence="7">
    <location>
        <begin position="320"/>
        <end position="641"/>
    </location>
</feature>
<evidence type="ECO:0000256" key="6">
    <source>
        <dbReference type="SAM" id="SignalP"/>
    </source>
</evidence>
<keyword evidence="10" id="KW-1185">Reference proteome</keyword>
<protein>
    <recommendedName>
        <fullName evidence="11">RagB/SusD family nutrient uptake outer membrane protein</fullName>
    </recommendedName>
</protein>
<dbReference type="PROSITE" id="PS51257">
    <property type="entry name" value="PROKAR_LIPOPROTEIN"/>
    <property type="match status" value="1"/>
</dbReference>
<evidence type="ECO:0000256" key="3">
    <source>
        <dbReference type="ARBA" id="ARBA00022729"/>
    </source>
</evidence>
<dbReference type="Pfam" id="PF14322">
    <property type="entry name" value="SusD-like_3"/>
    <property type="match status" value="1"/>
</dbReference>
<reference evidence="9 10" key="1">
    <citation type="submission" date="2020-08" db="EMBL/GenBank/DDBJ databases">
        <title>Genomic Encyclopedia of Type Strains, Phase IV (KMG-IV): sequencing the most valuable type-strain genomes for metagenomic binning, comparative biology and taxonomic classification.</title>
        <authorList>
            <person name="Goeker M."/>
        </authorList>
    </citation>
    <scope>NUCLEOTIDE SEQUENCE [LARGE SCALE GENOMIC DNA]</scope>
    <source>
        <strain evidence="9 10">DSM 104969</strain>
    </source>
</reference>
<dbReference type="Pfam" id="PF07980">
    <property type="entry name" value="SusD_RagB"/>
    <property type="match status" value="1"/>
</dbReference>
<gene>
    <name evidence="9" type="ORF">GGR21_003549</name>
</gene>
<dbReference type="RefSeq" id="WP_183308465.1">
    <property type="nucleotide sequence ID" value="NZ_JACIEP010000015.1"/>
</dbReference>
<keyword evidence="4" id="KW-0472">Membrane</keyword>
<organism evidence="9 10">
    <name type="scientific">Dysgonomonas hofstadii</name>
    <dbReference type="NCBI Taxonomy" id="637886"/>
    <lineage>
        <taxon>Bacteria</taxon>
        <taxon>Pseudomonadati</taxon>
        <taxon>Bacteroidota</taxon>
        <taxon>Bacteroidia</taxon>
        <taxon>Bacteroidales</taxon>
        <taxon>Dysgonomonadaceae</taxon>
        <taxon>Dysgonomonas</taxon>
    </lineage>
</organism>
<sequence>MKKIIRLLLVAIVGFSYSCNDYLDIVPDNVATIDNAFRMRSTAEKFLFTCYSYMPATGHSQTNPAMSSGDEVWFMYPPQDISNINTWEIARGNQNKTNPYYDCWSGGRSGTNLWIGIRDCNIFLDNIQKVPNMDQGEKNKWIGEVKFLKAYYHFYLMQMYGPIPLIRENLPIESNSDEVKMFREPVDEGFNYISELLDESMGTLPYEIVDQINELGRITRPIAAAFKAKVLVTAASPLFNGNKEYEAYIDSRGIQLFNTEEDIKKWERAAGACEEAISMCDSLGYELYYFKNIMTNYVLVPETQKRLDLRGAVTDKWNSEIIWANTQSWVGDDFQRWGIPILTNQAKHPATSPKGTLAPPLKMAELFYTENGVPINEDITWNYQDRYNLQEGTTEAQYNVRKSYTTVKLHFDREQRFYANLGFDGGCWFGNGVENNANVDSDNMFYMQAKWGQYAAQWMSGNYSETGYVVKKIVDFRGTVDATGRFTANKYPWPEMRLADLYLLYAEALNEAYGPGEECYKYIDLVRERAGLKGVVKSWEDYSVNSGKPSTKTGLRQIIKQERMIELAFEGKRFWDLRRWKDAHIQLNSPVKGWDRMQTDAEYYYKPVLLYNQSFQIKDYFWPVKESEIQKNRNIMQSPGW</sequence>
<dbReference type="EMBL" id="JACIEP010000015">
    <property type="protein sequence ID" value="MBB4037629.1"/>
    <property type="molecule type" value="Genomic_DNA"/>
</dbReference>
<evidence type="ECO:0000259" key="7">
    <source>
        <dbReference type="Pfam" id="PF07980"/>
    </source>
</evidence>
<name>A0A840CSH9_9BACT</name>
<evidence type="ECO:0000256" key="5">
    <source>
        <dbReference type="ARBA" id="ARBA00023237"/>
    </source>
</evidence>
<dbReference type="InterPro" id="IPR011990">
    <property type="entry name" value="TPR-like_helical_dom_sf"/>
</dbReference>
<evidence type="ECO:0000313" key="10">
    <source>
        <dbReference type="Proteomes" id="UP000555103"/>
    </source>
</evidence>
<dbReference type="AlphaFoldDB" id="A0A840CSH9"/>
<keyword evidence="3 6" id="KW-0732">Signal</keyword>
<keyword evidence="5" id="KW-0998">Cell outer membrane</keyword>
<evidence type="ECO:0008006" key="11">
    <source>
        <dbReference type="Google" id="ProtNLM"/>
    </source>
</evidence>
<dbReference type="InterPro" id="IPR012944">
    <property type="entry name" value="SusD_RagB_dom"/>
</dbReference>
<comment type="subcellular location">
    <subcellularLocation>
        <location evidence="1">Cell outer membrane</location>
    </subcellularLocation>
</comment>
<comment type="similarity">
    <text evidence="2">Belongs to the SusD family.</text>
</comment>
<comment type="caution">
    <text evidence="9">The sequence shown here is derived from an EMBL/GenBank/DDBJ whole genome shotgun (WGS) entry which is preliminary data.</text>
</comment>
<evidence type="ECO:0000313" key="9">
    <source>
        <dbReference type="EMBL" id="MBB4037629.1"/>
    </source>
</evidence>
<feature type="chain" id="PRO_5032659032" description="RagB/SusD family nutrient uptake outer membrane protein" evidence="6">
    <location>
        <begin position="19"/>
        <end position="641"/>
    </location>
</feature>